<evidence type="ECO:0000256" key="4">
    <source>
        <dbReference type="ARBA" id="ARBA00022692"/>
    </source>
</evidence>
<keyword evidence="13" id="KW-1003">Cell membrane</keyword>
<dbReference type="InterPro" id="IPR002146">
    <property type="entry name" value="ATP_synth_b/b'su_bac/chlpt"/>
</dbReference>
<dbReference type="GO" id="GO:0046961">
    <property type="term" value="F:proton-transporting ATPase activity, rotational mechanism"/>
    <property type="evidence" value="ECO:0007669"/>
    <property type="project" value="TreeGrafter"/>
</dbReference>
<evidence type="ECO:0000256" key="11">
    <source>
        <dbReference type="ARBA" id="ARBA00025614"/>
    </source>
</evidence>
<evidence type="ECO:0000256" key="12">
    <source>
        <dbReference type="ARBA" id="ARBA00037847"/>
    </source>
</evidence>
<name>A0A0F3GQJ4_9BACT</name>
<evidence type="ECO:0000256" key="1">
    <source>
        <dbReference type="ARBA" id="ARBA00005513"/>
    </source>
</evidence>
<evidence type="ECO:0000256" key="14">
    <source>
        <dbReference type="RuleBase" id="RU003848"/>
    </source>
</evidence>
<evidence type="ECO:0000256" key="10">
    <source>
        <dbReference type="ARBA" id="ARBA00025198"/>
    </source>
</evidence>
<protein>
    <recommendedName>
        <fullName evidence="13">ATP synthase subunit b</fullName>
    </recommendedName>
    <alternativeName>
        <fullName evidence="13">ATP synthase F(0) sector subunit b</fullName>
    </alternativeName>
    <alternativeName>
        <fullName evidence="13">ATPase subunit I</fullName>
    </alternativeName>
    <alternativeName>
        <fullName evidence="13">F-type ATPase subunit b</fullName>
        <shortName evidence="13">F-ATPase subunit b</shortName>
    </alternativeName>
</protein>
<dbReference type="GO" id="GO:0016787">
    <property type="term" value="F:hydrolase activity"/>
    <property type="evidence" value="ECO:0007669"/>
    <property type="project" value="UniProtKB-KW"/>
</dbReference>
<evidence type="ECO:0000256" key="3">
    <source>
        <dbReference type="ARBA" id="ARBA00022547"/>
    </source>
</evidence>
<keyword evidence="17" id="KW-1185">Reference proteome</keyword>
<keyword evidence="9 13" id="KW-0066">ATP synthesis</keyword>
<dbReference type="EMBL" id="LACI01002117">
    <property type="protein sequence ID" value="KJU82928.1"/>
    <property type="molecule type" value="Genomic_DNA"/>
</dbReference>
<evidence type="ECO:0000256" key="15">
    <source>
        <dbReference type="SAM" id="Coils"/>
    </source>
</evidence>
<keyword evidence="3 13" id="KW-0138">CF(0)</keyword>
<keyword evidence="4 13" id="KW-0812">Transmembrane</keyword>
<keyword evidence="15" id="KW-0175">Coiled coil</keyword>
<dbReference type="GO" id="GO:0005886">
    <property type="term" value="C:plasma membrane"/>
    <property type="evidence" value="ECO:0007669"/>
    <property type="project" value="UniProtKB-SubCell"/>
</dbReference>
<comment type="caution">
    <text evidence="16">The sequence shown here is derived from an EMBL/GenBank/DDBJ whole genome shotgun (WGS) entry which is preliminary data.</text>
</comment>
<evidence type="ECO:0000256" key="7">
    <source>
        <dbReference type="ARBA" id="ARBA00023065"/>
    </source>
</evidence>
<dbReference type="AlphaFoldDB" id="A0A0F3GQJ4"/>
<dbReference type="HAMAP" id="MF_01398">
    <property type="entry name" value="ATP_synth_b_bprime"/>
    <property type="match status" value="1"/>
</dbReference>
<gene>
    <name evidence="13" type="primary">atpF</name>
    <name evidence="16" type="ORF">MBAV_004872</name>
</gene>
<keyword evidence="5 13" id="KW-0375">Hydrogen ion transport</keyword>
<keyword evidence="16" id="KW-0378">Hydrolase</keyword>
<evidence type="ECO:0000256" key="2">
    <source>
        <dbReference type="ARBA" id="ARBA00022448"/>
    </source>
</evidence>
<dbReference type="Proteomes" id="UP000033423">
    <property type="component" value="Unassembled WGS sequence"/>
</dbReference>
<evidence type="ECO:0000256" key="6">
    <source>
        <dbReference type="ARBA" id="ARBA00022989"/>
    </source>
</evidence>
<keyword evidence="6 13" id="KW-1133">Transmembrane helix</keyword>
<evidence type="ECO:0000313" key="17">
    <source>
        <dbReference type="Proteomes" id="UP000033423"/>
    </source>
</evidence>
<dbReference type="PANTHER" id="PTHR33445">
    <property type="entry name" value="ATP SYNTHASE SUBUNIT B', CHLOROPLASTIC"/>
    <property type="match status" value="1"/>
</dbReference>
<evidence type="ECO:0000256" key="13">
    <source>
        <dbReference type="HAMAP-Rule" id="MF_01398"/>
    </source>
</evidence>
<keyword evidence="8 13" id="KW-0472">Membrane</keyword>
<dbReference type="GO" id="GO:0045259">
    <property type="term" value="C:proton-transporting ATP synthase complex"/>
    <property type="evidence" value="ECO:0007669"/>
    <property type="project" value="UniProtKB-KW"/>
</dbReference>
<accession>A0A0F3GQJ4</accession>
<sequence>MVEFSGWFFVLLANFLVLLVVLDELLYKPVINMLIERDRVKLNSLREAMDLLAKKDAAFESLKRDLADAHEQAKKEYMKLKEEGVLKRKEIVEKAQEEAIKKFSGAVKEIASEVDKVRSSLKTEIDSYADAIIERLVYERKN</sequence>
<comment type="function">
    <text evidence="11">Component of the F(0) channel, it forms part of the peripheral stalk, linking F(1) to F(0). The b'-subunit is a diverged and duplicated form of b found in plants and photosynthetic bacteria.</text>
</comment>
<comment type="subcellular location">
    <subcellularLocation>
        <location evidence="13">Cell membrane</location>
        <topology evidence="13">Single-pass membrane protein</topology>
    </subcellularLocation>
    <subcellularLocation>
        <location evidence="12">Endomembrane system</location>
        <topology evidence="12">Single-pass membrane protein</topology>
    </subcellularLocation>
</comment>
<feature type="coiled-coil region" evidence="15">
    <location>
        <begin position="52"/>
        <end position="83"/>
    </location>
</feature>
<dbReference type="CDD" id="cd06503">
    <property type="entry name" value="ATP-synt_Fo_b"/>
    <property type="match status" value="1"/>
</dbReference>
<evidence type="ECO:0000256" key="5">
    <source>
        <dbReference type="ARBA" id="ARBA00022781"/>
    </source>
</evidence>
<dbReference type="Pfam" id="PF00430">
    <property type="entry name" value="ATP-synt_B"/>
    <property type="match status" value="1"/>
</dbReference>
<evidence type="ECO:0000313" key="16">
    <source>
        <dbReference type="EMBL" id="KJU82928.1"/>
    </source>
</evidence>
<keyword evidence="2 13" id="KW-0813">Transport</keyword>
<dbReference type="GO" id="GO:0046933">
    <property type="term" value="F:proton-transporting ATP synthase activity, rotational mechanism"/>
    <property type="evidence" value="ECO:0007669"/>
    <property type="project" value="UniProtKB-UniRule"/>
</dbReference>
<feature type="transmembrane region" description="Helical" evidence="13">
    <location>
        <begin position="6"/>
        <end position="27"/>
    </location>
</feature>
<dbReference type="GO" id="GO:0012505">
    <property type="term" value="C:endomembrane system"/>
    <property type="evidence" value="ECO:0007669"/>
    <property type="project" value="UniProtKB-SubCell"/>
</dbReference>
<keyword evidence="7 13" id="KW-0406">Ion transport</keyword>
<comment type="function">
    <text evidence="10 13">F(1)F(0) ATP synthase produces ATP from ADP in the presence of a proton or sodium gradient. F-type ATPases consist of two structural domains, F(1) containing the extramembraneous catalytic core and F(0) containing the membrane proton channel, linked together by a central stalk and a peripheral stalk. During catalysis, ATP synthesis in the catalytic domain of F(1) is coupled via a rotary mechanism of the central stalk subunits to proton translocation.</text>
</comment>
<organism evidence="16 17">
    <name type="scientific">Candidatus Magnetobacterium bavaricum</name>
    <dbReference type="NCBI Taxonomy" id="29290"/>
    <lineage>
        <taxon>Bacteria</taxon>
        <taxon>Pseudomonadati</taxon>
        <taxon>Nitrospirota</taxon>
        <taxon>Thermodesulfovibrionia</taxon>
        <taxon>Thermodesulfovibrionales</taxon>
        <taxon>Candidatus Magnetobacteriaceae</taxon>
        <taxon>Candidatus Magnetobacterium</taxon>
    </lineage>
</organism>
<comment type="subunit">
    <text evidence="13">F-type ATPases have 2 components, F(1) - the catalytic core - and F(0) - the membrane proton channel. F(1) has five subunits: alpha(3), beta(3), gamma(1), delta(1), epsilon(1). F(0) has three main subunits: a(1), b(2) and c(10-14). The alpha and beta chains form an alternating ring which encloses part of the gamma chain. F(1) is attached to F(0) by a central stalk formed by the gamma and epsilon chains, while a peripheral stalk is formed by the delta and b chains.</text>
</comment>
<proteinExistence type="inferred from homology"/>
<dbReference type="PANTHER" id="PTHR33445:SF2">
    <property type="entry name" value="ATP SYNTHASE SUBUNIT B', CHLOROPLASTIC"/>
    <property type="match status" value="1"/>
</dbReference>
<dbReference type="InterPro" id="IPR050059">
    <property type="entry name" value="ATP_synthase_B_chain"/>
</dbReference>
<comment type="similarity">
    <text evidence="1 13 14">Belongs to the ATPase B chain family.</text>
</comment>
<evidence type="ECO:0000256" key="9">
    <source>
        <dbReference type="ARBA" id="ARBA00023310"/>
    </source>
</evidence>
<reference evidence="16 17" key="1">
    <citation type="submission" date="2015-02" db="EMBL/GenBank/DDBJ databases">
        <title>Single-cell genomics of uncultivated deep-branching MTB reveals a conserved set of magnetosome genes.</title>
        <authorList>
            <person name="Kolinko S."/>
            <person name="Richter M."/>
            <person name="Glockner F.O."/>
            <person name="Brachmann A."/>
            <person name="Schuler D."/>
        </authorList>
    </citation>
    <scope>NUCLEOTIDE SEQUENCE [LARGE SCALE GENOMIC DNA]</scope>
    <source>
        <strain evidence="16">TM-1</strain>
    </source>
</reference>
<evidence type="ECO:0000256" key="8">
    <source>
        <dbReference type="ARBA" id="ARBA00023136"/>
    </source>
</evidence>